<dbReference type="RefSeq" id="WP_105040173.1">
    <property type="nucleotide sequence ID" value="NZ_PPSL01000004.1"/>
</dbReference>
<reference evidence="2 3" key="1">
    <citation type="submission" date="2018-01" db="EMBL/GenBank/DDBJ databases">
        <title>A novel member of the phylum Bacteroidetes isolated from glacier ice.</title>
        <authorList>
            <person name="Liu Q."/>
            <person name="Xin Y.-H."/>
        </authorList>
    </citation>
    <scope>NUCLEOTIDE SEQUENCE [LARGE SCALE GENOMIC DNA]</scope>
    <source>
        <strain evidence="2 3">RB1R16</strain>
    </source>
</reference>
<evidence type="ECO:0000313" key="3">
    <source>
        <dbReference type="Proteomes" id="UP000239872"/>
    </source>
</evidence>
<evidence type="ECO:0000256" key="1">
    <source>
        <dbReference type="SAM" id="MobiDB-lite"/>
    </source>
</evidence>
<comment type="caution">
    <text evidence="2">The sequence shown here is derived from an EMBL/GenBank/DDBJ whole genome shotgun (WGS) entry which is preliminary data.</text>
</comment>
<gene>
    <name evidence="2" type="ORF">CJD36_015835</name>
</gene>
<dbReference type="EMBL" id="PPSL01000004">
    <property type="protein sequence ID" value="PQJ10163.1"/>
    <property type="molecule type" value="Genomic_DNA"/>
</dbReference>
<name>A0A2S7STB4_9BACT</name>
<evidence type="ECO:0000313" key="2">
    <source>
        <dbReference type="EMBL" id="PQJ10163.1"/>
    </source>
</evidence>
<organism evidence="2 3">
    <name type="scientific">Flavipsychrobacter stenotrophus</name>
    <dbReference type="NCBI Taxonomy" id="2077091"/>
    <lineage>
        <taxon>Bacteria</taxon>
        <taxon>Pseudomonadati</taxon>
        <taxon>Bacteroidota</taxon>
        <taxon>Chitinophagia</taxon>
        <taxon>Chitinophagales</taxon>
        <taxon>Chitinophagaceae</taxon>
        <taxon>Flavipsychrobacter</taxon>
    </lineage>
</organism>
<dbReference type="Proteomes" id="UP000239872">
    <property type="component" value="Unassembled WGS sequence"/>
</dbReference>
<dbReference type="AlphaFoldDB" id="A0A2S7STB4"/>
<dbReference type="OrthoDB" id="9800296at2"/>
<feature type="region of interest" description="Disordered" evidence="1">
    <location>
        <begin position="1"/>
        <end position="22"/>
    </location>
</feature>
<protein>
    <submittedName>
        <fullName evidence="2">Cytoplasmic protein</fullName>
    </submittedName>
</protein>
<accession>A0A2S7STB4</accession>
<keyword evidence="3" id="KW-1185">Reference proteome</keyword>
<sequence length="85" mass="9700">MNYSIHYLQGAHSRSSKNKPGLTLSKNCGCFYCLKIYDAKQIINWTEEEETALCLYCGVDTVIGDSTGFPVEDPDFLKEMNSRYF</sequence>
<proteinExistence type="predicted"/>